<keyword evidence="13" id="KW-1185">Reference proteome</keyword>
<dbReference type="GO" id="GO:0005886">
    <property type="term" value="C:plasma membrane"/>
    <property type="evidence" value="ECO:0007669"/>
    <property type="project" value="UniProtKB-SubCell"/>
</dbReference>
<comment type="function">
    <text evidence="7">Part of the MsrPQ system that repairs oxidized cell envelope proteins containing methionine sulfoxide residues (Met-O), using respiratory chain electrons. Thus protects these proteins from oxidative-stress damage caused by reactive species of oxygen and chlorine. MsrPQ is essential for the maintenance of envelope integrity under bleach stress, rescuing a wide series of structurally unrelated cell envelope proteins from methionine oxidation. MsrQ provides electrons for reduction to the reductase catalytic subunit MsrP, using the quinone pool of the respiratory chain.</text>
</comment>
<evidence type="ECO:0000256" key="5">
    <source>
        <dbReference type="ARBA" id="ARBA00023004"/>
    </source>
</evidence>
<feature type="transmembrane region" description="Helical" evidence="7">
    <location>
        <begin position="106"/>
        <end position="124"/>
    </location>
</feature>
<proteinExistence type="inferred from homology"/>
<comment type="cofactor">
    <cofactor evidence="7">
        <name>heme b</name>
        <dbReference type="ChEBI" id="CHEBI:60344"/>
    </cofactor>
    <text evidence="7">Binds 1 heme b (iron(II)-protoporphyrin IX) group per subunit.</text>
</comment>
<organism evidence="11 12">
    <name type="scientific">Deinococcus metallilatus</name>
    <dbReference type="NCBI Taxonomy" id="1211322"/>
    <lineage>
        <taxon>Bacteria</taxon>
        <taxon>Thermotogati</taxon>
        <taxon>Deinococcota</taxon>
        <taxon>Deinococci</taxon>
        <taxon>Deinococcales</taxon>
        <taxon>Deinococcaceae</taxon>
        <taxon>Deinococcus</taxon>
    </lineage>
</organism>
<dbReference type="GO" id="GO:0020037">
    <property type="term" value="F:heme binding"/>
    <property type="evidence" value="ECO:0007669"/>
    <property type="project" value="UniProtKB-UniRule"/>
</dbReference>
<sequence length="227" mass="24705">MKDFPVLSRQGRSEGGTEQARAAPRPAPRRASRPLPWLGPGIVVGGLLPVGGLLLDAVTGALGANPVQRALLQTGQLALALLILSLACTPLRLLTGWTWPARVRKALGLLAFVYAALHFLIYLFDHAFTPGVVLEDVLKRPFVTVGFAALVLLVPLALTSTRDAVRRMGFARWQRLHQLVYVAVGLGVLHYWWGVKKDHTAPLIAALVVAALFAVRLLRQRRARARS</sequence>
<dbReference type="Pfam" id="PF01794">
    <property type="entry name" value="Ferric_reduct"/>
    <property type="match status" value="1"/>
</dbReference>
<keyword evidence="4 7" id="KW-1133">Transmembrane helix</keyword>
<dbReference type="PANTHER" id="PTHR36964:SF1">
    <property type="entry name" value="PROTEIN-METHIONINE-SULFOXIDE REDUCTASE HEME-BINDING SUBUNIT MSRQ"/>
    <property type="match status" value="1"/>
</dbReference>
<dbReference type="GO" id="GO:0010181">
    <property type="term" value="F:FMN binding"/>
    <property type="evidence" value="ECO:0007669"/>
    <property type="project" value="UniProtKB-UniRule"/>
</dbReference>
<feature type="region of interest" description="Disordered" evidence="8">
    <location>
        <begin position="1"/>
        <end position="33"/>
    </location>
</feature>
<reference evidence="10 13" key="2">
    <citation type="submission" date="2020-08" db="EMBL/GenBank/DDBJ databases">
        <title>Genomic Encyclopedia of Type Strains, Phase IV (KMG-IV): sequencing the most valuable type-strain genomes for metagenomic binning, comparative biology and taxonomic classification.</title>
        <authorList>
            <person name="Goeker M."/>
        </authorList>
    </citation>
    <scope>NUCLEOTIDE SEQUENCE [LARGE SCALE GENOMIC DNA]</scope>
    <source>
        <strain evidence="10 13">DSM 105434</strain>
    </source>
</reference>
<gene>
    <name evidence="7" type="primary">msrQ</name>
    <name evidence="11" type="ORF">FCS05_17980</name>
    <name evidence="10" type="ORF">HNQ10_002123</name>
</gene>
<dbReference type="GO" id="GO:0046872">
    <property type="term" value="F:metal ion binding"/>
    <property type="evidence" value="ECO:0007669"/>
    <property type="project" value="UniProtKB-KW"/>
</dbReference>
<name>A0AAJ5JXD4_9DEIO</name>
<dbReference type="GO" id="GO:0030091">
    <property type="term" value="P:protein repair"/>
    <property type="evidence" value="ECO:0007669"/>
    <property type="project" value="UniProtKB-UniRule"/>
</dbReference>
<dbReference type="GO" id="GO:0009055">
    <property type="term" value="F:electron transfer activity"/>
    <property type="evidence" value="ECO:0007669"/>
    <property type="project" value="UniProtKB-UniRule"/>
</dbReference>
<keyword evidence="7" id="KW-0479">Metal-binding</keyword>
<evidence type="ECO:0000313" key="13">
    <source>
        <dbReference type="Proteomes" id="UP000536909"/>
    </source>
</evidence>
<dbReference type="EMBL" id="VBRC01000018">
    <property type="protein sequence ID" value="TLK22144.1"/>
    <property type="molecule type" value="Genomic_DNA"/>
</dbReference>
<dbReference type="InterPro" id="IPR022837">
    <property type="entry name" value="MsrQ-like"/>
</dbReference>
<comment type="similarity">
    <text evidence="7">Belongs to the MsrQ family.</text>
</comment>
<protein>
    <recommendedName>
        <fullName evidence="7">Protein-methionine-sulfoxide reductase heme-binding subunit MsrQ</fullName>
    </recommendedName>
    <alternativeName>
        <fullName evidence="7">Flavocytochrome MsrQ</fullName>
    </alternativeName>
</protein>
<evidence type="ECO:0000256" key="1">
    <source>
        <dbReference type="ARBA" id="ARBA00004141"/>
    </source>
</evidence>
<evidence type="ECO:0000259" key="9">
    <source>
        <dbReference type="Pfam" id="PF01794"/>
    </source>
</evidence>
<dbReference type="PANTHER" id="PTHR36964">
    <property type="entry name" value="PROTEIN-METHIONINE-SULFOXIDE REDUCTASE HEME-BINDING SUBUNIT MSRQ"/>
    <property type="match status" value="1"/>
</dbReference>
<keyword evidence="7" id="KW-0249">Electron transport</keyword>
<dbReference type="InterPro" id="IPR013130">
    <property type="entry name" value="Fe3_Rdtase_TM_dom"/>
</dbReference>
<dbReference type="HAMAP" id="MF_01207">
    <property type="entry name" value="MsrQ"/>
    <property type="match status" value="1"/>
</dbReference>
<dbReference type="GO" id="GO:0016679">
    <property type="term" value="F:oxidoreductase activity, acting on diphenols and related substances as donors"/>
    <property type="evidence" value="ECO:0007669"/>
    <property type="project" value="TreeGrafter"/>
</dbReference>
<comment type="subunit">
    <text evidence="7">Heterodimer of a catalytic subunit (MsrP) and a heme-binding subunit (MsrQ).</text>
</comment>
<evidence type="ECO:0000256" key="3">
    <source>
        <dbReference type="ARBA" id="ARBA00022692"/>
    </source>
</evidence>
<dbReference type="EMBL" id="JACHFV010000006">
    <property type="protein sequence ID" value="MBB5295297.1"/>
    <property type="molecule type" value="Genomic_DNA"/>
</dbReference>
<keyword evidence="5 7" id="KW-0408">Iron</keyword>
<dbReference type="Proteomes" id="UP000536909">
    <property type="component" value="Unassembled WGS sequence"/>
</dbReference>
<keyword evidence="7" id="KW-0288">FMN</keyword>
<feature type="transmembrane region" description="Helical" evidence="7">
    <location>
        <begin position="75"/>
        <end position="94"/>
    </location>
</feature>
<comment type="subcellular location">
    <subcellularLocation>
        <location evidence="7">Cell membrane</location>
        <topology evidence="7">Multi-pass membrane protein</topology>
    </subcellularLocation>
    <subcellularLocation>
        <location evidence="1">Membrane</location>
        <topology evidence="1">Multi-pass membrane protein</topology>
    </subcellularLocation>
</comment>
<dbReference type="AlphaFoldDB" id="A0AAJ5JXD4"/>
<keyword evidence="2 7" id="KW-0813">Transport</keyword>
<keyword evidence="7" id="KW-0285">Flavoprotein</keyword>
<evidence type="ECO:0000313" key="12">
    <source>
        <dbReference type="Proteomes" id="UP000308000"/>
    </source>
</evidence>
<comment type="caution">
    <text evidence="11">The sequence shown here is derived from an EMBL/GenBank/DDBJ whole genome shotgun (WGS) entry which is preliminary data.</text>
</comment>
<keyword evidence="7" id="KW-0349">Heme</keyword>
<evidence type="ECO:0000256" key="7">
    <source>
        <dbReference type="HAMAP-Rule" id="MF_01207"/>
    </source>
</evidence>
<keyword evidence="7" id="KW-1003">Cell membrane</keyword>
<feature type="domain" description="Ferric oxidoreductase" evidence="9">
    <location>
        <begin position="74"/>
        <end position="187"/>
    </location>
</feature>
<evidence type="ECO:0000256" key="6">
    <source>
        <dbReference type="ARBA" id="ARBA00023136"/>
    </source>
</evidence>
<feature type="transmembrane region" description="Helical" evidence="7">
    <location>
        <begin position="144"/>
        <end position="164"/>
    </location>
</feature>
<evidence type="ECO:0000256" key="8">
    <source>
        <dbReference type="SAM" id="MobiDB-lite"/>
    </source>
</evidence>
<feature type="transmembrane region" description="Helical" evidence="7">
    <location>
        <begin position="199"/>
        <end position="218"/>
    </location>
</feature>
<evidence type="ECO:0000256" key="2">
    <source>
        <dbReference type="ARBA" id="ARBA00022448"/>
    </source>
</evidence>
<keyword evidence="3 7" id="KW-0812">Transmembrane</keyword>
<dbReference type="RefSeq" id="WP_129118815.1">
    <property type="nucleotide sequence ID" value="NZ_CP038512.1"/>
</dbReference>
<feature type="transmembrane region" description="Helical" evidence="7">
    <location>
        <begin position="35"/>
        <end position="55"/>
    </location>
</feature>
<accession>A0AAJ5JXD4</accession>
<feature type="transmembrane region" description="Helical" evidence="7">
    <location>
        <begin position="176"/>
        <end position="193"/>
    </location>
</feature>
<reference evidence="11 12" key="1">
    <citation type="submission" date="2019-04" db="EMBL/GenBank/DDBJ databases">
        <title>Deinococcus metalilatus MA1002 mutant No.5.</title>
        <authorList>
            <person name="Park W."/>
            <person name="Park C."/>
        </authorList>
    </citation>
    <scope>NUCLEOTIDE SEQUENCE [LARGE SCALE GENOMIC DNA]</scope>
    <source>
        <strain evidence="11 12">MA1002-m5</strain>
    </source>
</reference>
<comment type="cofactor">
    <cofactor evidence="7">
        <name>FMN</name>
        <dbReference type="ChEBI" id="CHEBI:58210"/>
    </cofactor>
    <text evidence="7">Binds 1 FMN per subunit.</text>
</comment>
<evidence type="ECO:0000313" key="10">
    <source>
        <dbReference type="EMBL" id="MBB5295297.1"/>
    </source>
</evidence>
<dbReference type="Proteomes" id="UP000308000">
    <property type="component" value="Unassembled WGS sequence"/>
</dbReference>
<evidence type="ECO:0000256" key="4">
    <source>
        <dbReference type="ARBA" id="ARBA00022989"/>
    </source>
</evidence>
<keyword evidence="6 7" id="KW-0472">Membrane</keyword>
<evidence type="ECO:0000313" key="11">
    <source>
        <dbReference type="EMBL" id="TLK22144.1"/>
    </source>
</evidence>